<feature type="chain" id="PRO_5012548693" description="Neprosin PEP catalytic domain-containing protein" evidence="1">
    <location>
        <begin position="20"/>
        <end position="107"/>
    </location>
</feature>
<evidence type="ECO:0000259" key="2">
    <source>
        <dbReference type="PROSITE" id="PS52045"/>
    </source>
</evidence>
<keyword evidence="1" id="KW-0732">Signal</keyword>
<evidence type="ECO:0000313" key="3">
    <source>
        <dbReference type="EMBL" id="OMO66439.1"/>
    </source>
</evidence>
<dbReference type="Proteomes" id="UP000187203">
    <property type="component" value="Unassembled WGS sequence"/>
</dbReference>
<dbReference type="PANTHER" id="PTHR31589:SF221">
    <property type="entry name" value="LIGASE, PUTATIVE (DUF239)-RELATED"/>
    <property type="match status" value="1"/>
</dbReference>
<evidence type="ECO:0000256" key="1">
    <source>
        <dbReference type="SAM" id="SignalP"/>
    </source>
</evidence>
<reference evidence="4" key="1">
    <citation type="submission" date="2013-09" db="EMBL/GenBank/DDBJ databases">
        <title>Corchorus olitorius genome sequencing.</title>
        <authorList>
            <person name="Alam M."/>
            <person name="Haque M.S."/>
            <person name="Islam M.S."/>
            <person name="Emdad E.M."/>
            <person name="Islam M.M."/>
            <person name="Ahmed B."/>
            <person name="Halim A."/>
            <person name="Hossen Q.M.M."/>
            <person name="Hossain M.Z."/>
            <person name="Ahmed R."/>
            <person name="Khan M.M."/>
            <person name="Islam R."/>
            <person name="Rashid M.M."/>
            <person name="Khan S.A."/>
            <person name="Rahman M.S."/>
            <person name="Alam M."/>
            <person name="Yahiya A.S."/>
            <person name="Khan M.S."/>
            <person name="Azam M.S."/>
            <person name="Haque T."/>
            <person name="Lashkar M.Z.H."/>
            <person name="Akhand A.I."/>
            <person name="Morshed G."/>
            <person name="Roy S."/>
            <person name="Uddin K.S."/>
            <person name="Rabeya T."/>
            <person name="Hossain A.S."/>
            <person name="Chowdhury A."/>
            <person name="Snigdha A.R."/>
            <person name="Mortoza M.S."/>
            <person name="Matin S.A."/>
            <person name="Hoque S.M.E."/>
            <person name="Islam M.K."/>
            <person name="Roy D.K."/>
            <person name="Haider R."/>
            <person name="Moosa M.M."/>
            <person name="Elias S.M."/>
            <person name="Hasan A.M."/>
            <person name="Jahan S."/>
            <person name="Shafiuddin M."/>
            <person name="Mahmood N."/>
            <person name="Shommy N.S."/>
        </authorList>
    </citation>
    <scope>NUCLEOTIDE SEQUENCE [LARGE SCALE GENOMIC DNA]</scope>
    <source>
        <strain evidence="4">cv. O-4</strain>
    </source>
</reference>
<dbReference type="Pfam" id="PF03080">
    <property type="entry name" value="Neprosin"/>
    <property type="match status" value="1"/>
</dbReference>
<dbReference type="PROSITE" id="PS52045">
    <property type="entry name" value="NEPROSIN_PEP_CD"/>
    <property type="match status" value="1"/>
</dbReference>
<name>A0A1R3H7V6_9ROSI</name>
<sequence>MAIKTPVAIMLIVLDLCKSLTKSSWDKQSGNWWLRFQDTDVGYWPGSIFTRLSDRADAINWGGEIVNRGTGGRHTSLKWGVAIFQMVIYMGKQLISEILPTLMSLEL</sequence>
<dbReference type="STRING" id="93759.A0A1R3H7V6"/>
<evidence type="ECO:0000313" key="4">
    <source>
        <dbReference type="Proteomes" id="UP000187203"/>
    </source>
</evidence>
<accession>A0A1R3H7V6</accession>
<dbReference type="PANTHER" id="PTHR31589">
    <property type="entry name" value="PROTEIN, PUTATIVE (DUF239)-RELATED-RELATED"/>
    <property type="match status" value="1"/>
</dbReference>
<protein>
    <recommendedName>
        <fullName evidence="2">Neprosin PEP catalytic domain-containing protein</fullName>
    </recommendedName>
</protein>
<feature type="domain" description="Neprosin PEP catalytic" evidence="2">
    <location>
        <begin position="1"/>
        <end position="107"/>
    </location>
</feature>
<dbReference type="OrthoDB" id="1858978at2759"/>
<keyword evidence="4" id="KW-1185">Reference proteome</keyword>
<organism evidence="3 4">
    <name type="scientific">Corchorus olitorius</name>
    <dbReference type="NCBI Taxonomy" id="93759"/>
    <lineage>
        <taxon>Eukaryota</taxon>
        <taxon>Viridiplantae</taxon>
        <taxon>Streptophyta</taxon>
        <taxon>Embryophyta</taxon>
        <taxon>Tracheophyta</taxon>
        <taxon>Spermatophyta</taxon>
        <taxon>Magnoliopsida</taxon>
        <taxon>eudicotyledons</taxon>
        <taxon>Gunneridae</taxon>
        <taxon>Pentapetalae</taxon>
        <taxon>rosids</taxon>
        <taxon>malvids</taxon>
        <taxon>Malvales</taxon>
        <taxon>Malvaceae</taxon>
        <taxon>Grewioideae</taxon>
        <taxon>Apeibeae</taxon>
        <taxon>Corchorus</taxon>
    </lineage>
</organism>
<dbReference type="EMBL" id="AWUE01020751">
    <property type="protein sequence ID" value="OMO66439.1"/>
    <property type="molecule type" value="Genomic_DNA"/>
</dbReference>
<comment type="caution">
    <text evidence="3">The sequence shown here is derived from an EMBL/GenBank/DDBJ whole genome shotgun (WGS) entry which is preliminary data.</text>
</comment>
<feature type="signal peptide" evidence="1">
    <location>
        <begin position="1"/>
        <end position="19"/>
    </location>
</feature>
<gene>
    <name evidence="3" type="ORF">COLO4_30568</name>
</gene>
<dbReference type="InterPro" id="IPR004314">
    <property type="entry name" value="Neprosin"/>
</dbReference>
<dbReference type="AlphaFoldDB" id="A0A1R3H7V6"/>
<dbReference type="InterPro" id="IPR053168">
    <property type="entry name" value="Glutamic_endopeptidase"/>
</dbReference>
<proteinExistence type="predicted"/>